<proteinExistence type="predicted"/>
<feature type="non-terminal residue" evidence="2">
    <location>
        <position position="1"/>
    </location>
</feature>
<evidence type="ECO:0000313" key="3">
    <source>
        <dbReference type="Proteomes" id="UP000824890"/>
    </source>
</evidence>
<gene>
    <name evidence="2" type="ORF">HID58_054831</name>
</gene>
<feature type="compositionally biased region" description="Basic and acidic residues" evidence="1">
    <location>
        <begin position="29"/>
        <end position="40"/>
    </location>
</feature>
<evidence type="ECO:0000256" key="1">
    <source>
        <dbReference type="SAM" id="MobiDB-lite"/>
    </source>
</evidence>
<organism evidence="2 3">
    <name type="scientific">Brassica napus</name>
    <name type="common">Rape</name>
    <dbReference type="NCBI Taxonomy" id="3708"/>
    <lineage>
        <taxon>Eukaryota</taxon>
        <taxon>Viridiplantae</taxon>
        <taxon>Streptophyta</taxon>
        <taxon>Embryophyta</taxon>
        <taxon>Tracheophyta</taxon>
        <taxon>Spermatophyta</taxon>
        <taxon>Magnoliopsida</taxon>
        <taxon>eudicotyledons</taxon>
        <taxon>Gunneridae</taxon>
        <taxon>Pentapetalae</taxon>
        <taxon>rosids</taxon>
        <taxon>malvids</taxon>
        <taxon>Brassicales</taxon>
        <taxon>Brassicaceae</taxon>
        <taxon>Brassiceae</taxon>
        <taxon>Brassica</taxon>
    </lineage>
</organism>
<sequence length="163" mass="19900">RANQRGDTRLTTRYRHRTRPNLEDNVGGDENHRELRRNTPESEMTNTEISQDLNQKHRTHLQRQYWKFEGNSFFNRTQINRTEIDLIHAEVHNHHKPDTYLNHRRRMKRLKTESSPPSILLHRNEDQPPDSFTKRSTNRRKQSRLHNCRRDHRVPELIIFTRK</sequence>
<feature type="compositionally biased region" description="Basic residues" evidence="1">
    <location>
        <begin position="136"/>
        <end position="145"/>
    </location>
</feature>
<reference evidence="2 3" key="1">
    <citation type="submission" date="2021-05" db="EMBL/GenBank/DDBJ databases">
        <title>Genome Assembly of Synthetic Allotetraploid Brassica napus Reveals Homoeologous Exchanges between Subgenomes.</title>
        <authorList>
            <person name="Davis J.T."/>
        </authorList>
    </citation>
    <scope>NUCLEOTIDE SEQUENCE [LARGE SCALE GENOMIC DNA]</scope>
    <source>
        <strain evidence="3">cv. Da-Ae</strain>
        <tissue evidence="2">Seedling</tissue>
    </source>
</reference>
<dbReference type="EMBL" id="JAGKQM010000013">
    <property type="protein sequence ID" value="KAH0892402.1"/>
    <property type="molecule type" value="Genomic_DNA"/>
</dbReference>
<feature type="region of interest" description="Disordered" evidence="1">
    <location>
        <begin position="19"/>
        <end position="56"/>
    </location>
</feature>
<feature type="region of interest" description="Disordered" evidence="1">
    <location>
        <begin position="109"/>
        <end position="145"/>
    </location>
</feature>
<feature type="compositionally biased region" description="Polar residues" evidence="1">
    <location>
        <begin position="41"/>
        <end position="53"/>
    </location>
</feature>
<evidence type="ECO:0000313" key="2">
    <source>
        <dbReference type="EMBL" id="KAH0892402.1"/>
    </source>
</evidence>
<dbReference type="Proteomes" id="UP000824890">
    <property type="component" value="Unassembled WGS sequence"/>
</dbReference>
<keyword evidence="3" id="KW-1185">Reference proteome</keyword>
<protein>
    <submittedName>
        <fullName evidence="2">Uncharacterized protein</fullName>
    </submittedName>
</protein>
<name>A0ABQ8AJG6_BRANA</name>
<comment type="caution">
    <text evidence="2">The sequence shown here is derived from an EMBL/GenBank/DDBJ whole genome shotgun (WGS) entry which is preliminary data.</text>
</comment>
<accession>A0ABQ8AJG6</accession>